<dbReference type="AlphaFoldDB" id="A0A7K0KBX0"/>
<sequence>MISINLPHGDIKIGGTREKPMILDILRHRYVALTPEEWVRQNFVHYLISELHYPSGLLANEVSLSVGTKRLRADSVLYDRDMHPRMIIEYKAPSVKITPKVLEQVATYNLLLHVDYLVMSNGLTHYCCKMDYESKKYVFLPEIPVYENL</sequence>
<keyword evidence="3" id="KW-1185">Reference proteome</keyword>
<gene>
    <name evidence="2" type="ORF">FYJ73_01720</name>
</gene>
<protein>
    <submittedName>
        <fullName evidence="2">Type I restriction enzyme HsdR N-terminal domain-containing protein</fullName>
    </submittedName>
</protein>
<accession>A0A7K0KBX0</accession>
<feature type="domain" description="Type I restriction enzyme R protein N-terminal" evidence="1">
    <location>
        <begin position="35"/>
        <end position="144"/>
    </location>
</feature>
<dbReference type="InterPro" id="IPR029464">
    <property type="entry name" value="HSDR_N"/>
</dbReference>
<comment type="caution">
    <text evidence="2">The sequence shown here is derived from an EMBL/GenBank/DDBJ whole genome shotgun (WGS) entry which is preliminary data.</text>
</comment>
<dbReference type="Proteomes" id="UP000438914">
    <property type="component" value="Unassembled WGS sequence"/>
</dbReference>
<evidence type="ECO:0000313" key="3">
    <source>
        <dbReference type="Proteomes" id="UP000438914"/>
    </source>
</evidence>
<proteinExistence type="predicted"/>
<organism evidence="2 3">
    <name type="scientific">Hallella mizrahii</name>
    <dbReference type="NCBI Taxonomy" id="2606637"/>
    <lineage>
        <taxon>Bacteria</taxon>
        <taxon>Pseudomonadati</taxon>
        <taxon>Bacteroidota</taxon>
        <taxon>Bacteroidia</taxon>
        <taxon>Bacteroidales</taxon>
        <taxon>Prevotellaceae</taxon>
        <taxon>Hallella</taxon>
    </lineage>
</organism>
<name>A0A7K0KBX0_9BACT</name>
<dbReference type="EMBL" id="VUNG01000002">
    <property type="protein sequence ID" value="MST83413.1"/>
    <property type="molecule type" value="Genomic_DNA"/>
</dbReference>
<reference evidence="2 3" key="1">
    <citation type="submission" date="2019-08" db="EMBL/GenBank/DDBJ databases">
        <title>In-depth cultivation of the pig gut microbiome towards novel bacterial diversity and tailored functional studies.</title>
        <authorList>
            <person name="Wylensek D."/>
            <person name="Hitch T.C.A."/>
            <person name="Clavel T."/>
        </authorList>
    </citation>
    <scope>NUCLEOTIDE SEQUENCE [LARGE SCALE GENOMIC DNA]</scope>
    <source>
        <strain evidence="2 3">LKV-178-WT-2A</strain>
    </source>
</reference>
<evidence type="ECO:0000313" key="2">
    <source>
        <dbReference type="EMBL" id="MST83413.1"/>
    </source>
</evidence>
<dbReference type="Pfam" id="PF13588">
    <property type="entry name" value="HSDR_N_2"/>
    <property type="match status" value="1"/>
</dbReference>
<dbReference type="RefSeq" id="WP_154532975.1">
    <property type="nucleotide sequence ID" value="NZ_VUNG01000002.1"/>
</dbReference>
<evidence type="ECO:0000259" key="1">
    <source>
        <dbReference type="Pfam" id="PF13588"/>
    </source>
</evidence>